<name>A0AAD5KKU9_9FUNG</name>
<proteinExistence type="predicted"/>
<evidence type="ECO:0000313" key="1">
    <source>
        <dbReference type="EMBL" id="KAI9274486.1"/>
    </source>
</evidence>
<gene>
    <name evidence="1" type="ORF">BDA99DRAFT_533122</name>
</gene>
<comment type="caution">
    <text evidence="1">The sequence shown here is derived from an EMBL/GenBank/DDBJ whole genome shotgun (WGS) entry which is preliminary data.</text>
</comment>
<reference evidence="1" key="2">
    <citation type="submission" date="2023-02" db="EMBL/GenBank/DDBJ databases">
        <authorList>
            <consortium name="DOE Joint Genome Institute"/>
            <person name="Mondo S.J."/>
            <person name="Chang Y."/>
            <person name="Wang Y."/>
            <person name="Ahrendt S."/>
            <person name="Andreopoulos W."/>
            <person name="Barry K."/>
            <person name="Beard J."/>
            <person name="Benny G.L."/>
            <person name="Blankenship S."/>
            <person name="Bonito G."/>
            <person name="Cuomo C."/>
            <person name="Desiro A."/>
            <person name="Gervers K.A."/>
            <person name="Hundley H."/>
            <person name="Kuo A."/>
            <person name="LaButti K."/>
            <person name="Lang B.F."/>
            <person name="Lipzen A."/>
            <person name="O'Donnell K."/>
            <person name="Pangilinan J."/>
            <person name="Reynolds N."/>
            <person name="Sandor L."/>
            <person name="Smith M.W."/>
            <person name="Tsang A."/>
            <person name="Grigoriev I.V."/>
            <person name="Stajich J.E."/>
            <person name="Spatafora J.W."/>
        </authorList>
    </citation>
    <scope>NUCLEOTIDE SEQUENCE</scope>
    <source>
        <strain evidence="1">RSA 2281</strain>
    </source>
</reference>
<reference evidence="1" key="1">
    <citation type="journal article" date="2022" name="IScience">
        <title>Evolution of zygomycete secretomes and the origins of terrestrial fungal ecologies.</title>
        <authorList>
            <person name="Chang Y."/>
            <person name="Wang Y."/>
            <person name="Mondo S."/>
            <person name="Ahrendt S."/>
            <person name="Andreopoulos W."/>
            <person name="Barry K."/>
            <person name="Beard J."/>
            <person name="Benny G.L."/>
            <person name="Blankenship S."/>
            <person name="Bonito G."/>
            <person name="Cuomo C."/>
            <person name="Desiro A."/>
            <person name="Gervers K.A."/>
            <person name="Hundley H."/>
            <person name="Kuo A."/>
            <person name="LaButti K."/>
            <person name="Lang B.F."/>
            <person name="Lipzen A."/>
            <person name="O'Donnell K."/>
            <person name="Pangilinan J."/>
            <person name="Reynolds N."/>
            <person name="Sandor L."/>
            <person name="Smith M.E."/>
            <person name="Tsang A."/>
            <person name="Grigoriev I.V."/>
            <person name="Stajich J.E."/>
            <person name="Spatafora J.W."/>
        </authorList>
    </citation>
    <scope>NUCLEOTIDE SEQUENCE</scope>
    <source>
        <strain evidence="1">RSA 2281</strain>
    </source>
</reference>
<keyword evidence="2" id="KW-1185">Reference proteome</keyword>
<dbReference type="AlphaFoldDB" id="A0AAD5KKU9"/>
<dbReference type="Proteomes" id="UP001209540">
    <property type="component" value="Unassembled WGS sequence"/>
</dbReference>
<organism evidence="1 2">
    <name type="scientific">Phascolomyces articulosus</name>
    <dbReference type="NCBI Taxonomy" id="60185"/>
    <lineage>
        <taxon>Eukaryota</taxon>
        <taxon>Fungi</taxon>
        <taxon>Fungi incertae sedis</taxon>
        <taxon>Mucoromycota</taxon>
        <taxon>Mucoromycotina</taxon>
        <taxon>Mucoromycetes</taxon>
        <taxon>Mucorales</taxon>
        <taxon>Lichtheimiaceae</taxon>
        <taxon>Phascolomyces</taxon>
    </lineage>
</organism>
<dbReference type="EMBL" id="JAIXMP010000004">
    <property type="protein sequence ID" value="KAI9274486.1"/>
    <property type="molecule type" value="Genomic_DNA"/>
</dbReference>
<evidence type="ECO:0000313" key="2">
    <source>
        <dbReference type="Proteomes" id="UP001209540"/>
    </source>
</evidence>
<protein>
    <submittedName>
        <fullName evidence="1">Uncharacterized protein</fullName>
    </submittedName>
</protein>
<accession>A0AAD5KKU9</accession>
<sequence length="304" mass="36161">MYDCNLARYLSNSIHTCISNACISAGIYKPALGACKLLAKFVGISTGSAGKAIQLCKTDEEKVIGRPKKEISRQEYNLNRYLYSKRTVQRHVTRMNFKFGKGKKLNIFHDTEANIQFRKKYLEKRIGNLNPNNIPIIPEVFLDESYVHLDHHSKQTWFEPRMDMRESRHKRRKTLSYHCELQPIERMGRKPHSWFSQNPAFAGTDHTALRFGWNKAADQCKLIQKVNYMVLKFEQKMIEYYEFEFCHELMPWTLLTYPFRRLDLKKFREEYRKMAEENKWTLECTNRKVEDVLFIYGITLSEEQ</sequence>